<dbReference type="PROSITE" id="PS50106">
    <property type="entry name" value="PDZ"/>
    <property type="match status" value="2"/>
</dbReference>
<feature type="region of interest" description="Disordered" evidence="2">
    <location>
        <begin position="515"/>
        <end position="550"/>
    </location>
</feature>
<dbReference type="PANTHER" id="PTHR13865:SF28">
    <property type="entry name" value="POLYCHAETOID, ISOFORM O"/>
    <property type="match status" value="1"/>
</dbReference>
<name>A0ABN8T122_9CNID</name>
<sequence>QVKSERDDLTRKLKRREEAIEARQESSLLSEQVEITRHERSESMFEQSALMRDKLEKEVSVRKISAELTKSQQRNIEMDAKVTSLEEKSETYKRERDHAKEQWRQSVKERKRLHREIAAIVQARDEAIQKCFSTAEQLEKLKEEYNHLLNRLAKTGLSANNSSELSIPCSLKECRFCAGDTPEGVESPDTSFTESEEVRVSVEKDDPLDSIKLARVSISGRPCTAITDIDKAFGTARNIRKYDEVVSINDIPVSESDQNLVKSLLDGAVTTLNMVLRRPVGSCQVNLDLDLKIPKKHKTVLRSRDLPSVGHWTNEIARCVVLRSRDLPSVGYCTNEIAPYVVLRSRDLPSVRIWTNEIAPYVVLKSSDLPSAGHWTNDIVPIVVLRSRDLPSVGHWTNEIAPYVVLGSKDLPSVGLGFECGLYVKALKDSCISEDQNKLEIGDYVMKINGKHLDKIIASSVEKVSKKNGDKLKLHVSRTIQAKPGMCEFKTCNATDSESESVVLRRLPRGNGDNRLSLISNDSSLSRDSKFSMNSSAGSMSSNNESSLADSTSDLYGNRYPVYGLFLSDRHKTGSGIYTPASDSQLETIVADDWPDARTVTSADDSQDASDAKESDACDYGTLKRNSRAPVNRKFVSTSQLQSGTFLTPTLDGTLHRAQSTITAVRVDDDGLSSSIIRSSTCGTIVPVGESPRVIRLEKKPLDGLGLEVSGGYRVGIYVIELLENSVCKAAGLQVGDRLFKLNSYDLTRATLDHATRIVRLLSTCTYLRIEAQLVSNYKDILEDKPYDSLYVRTIHPYKAMSPDELSFTVGETLHVINTRANYDQARQSWKWVAQRMRKDTKVLEEGLVPCMGSIPEHVESSVLSQTLQRFDSESEERMSDDTPSTLKRASTDRRSIIQRYRKLMKRESREFAHNTDENGNTNKVMFYEILSKISD</sequence>
<accession>A0ABN8T122</accession>
<keyword evidence="1" id="KW-0175">Coiled coil</keyword>
<gene>
    <name evidence="4" type="ORF">PEVE_00034091</name>
</gene>
<dbReference type="InterPro" id="IPR001478">
    <property type="entry name" value="PDZ"/>
</dbReference>
<dbReference type="EMBL" id="CALNXI010005108">
    <property type="protein sequence ID" value="CAH3196975.1"/>
    <property type="molecule type" value="Genomic_DNA"/>
</dbReference>
<evidence type="ECO:0000313" key="5">
    <source>
        <dbReference type="Proteomes" id="UP001159427"/>
    </source>
</evidence>
<dbReference type="InterPro" id="IPR036034">
    <property type="entry name" value="PDZ_sf"/>
</dbReference>
<evidence type="ECO:0000313" key="4">
    <source>
        <dbReference type="EMBL" id="CAH3196975.1"/>
    </source>
</evidence>
<organism evidence="4 5">
    <name type="scientific">Porites evermanni</name>
    <dbReference type="NCBI Taxonomy" id="104178"/>
    <lineage>
        <taxon>Eukaryota</taxon>
        <taxon>Metazoa</taxon>
        <taxon>Cnidaria</taxon>
        <taxon>Anthozoa</taxon>
        <taxon>Hexacorallia</taxon>
        <taxon>Scleractinia</taxon>
        <taxon>Fungiina</taxon>
        <taxon>Poritidae</taxon>
        <taxon>Porites</taxon>
    </lineage>
</organism>
<feature type="region of interest" description="Disordered" evidence="2">
    <location>
        <begin position="870"/>
        <end position="892"/>
    </location>
</feature>
<dbReference type="SMART" id="SM00228">
    <property type="entry name" value="PDZ"/>
    <property type="match status" value="3"/>
</dbReference>
<dbReference type="Gene3D" id="2.30.30.40">
    <property type="entry name" value="SH3 Domains"/>
    <property type="match status" value="1"/>
</dbReference>
<dbReference type="InterPro" id="IPR036028">
    <property type="entry name" value="SH3-like_dom_sf"/>
</dbReference>
<reference evidence="4 5" key="1">
    <citation type="submission" date="2022-05" db="EMBL/GenBank/DDBJ databases">
        <authorList>
            <consortium name="Genoscope - CEA"/>
            <person name="William W."/>
        </authorList>
    </citation>
    <scope>NUCLEOTIDE SEQUENCE [LARGE SCALE GENOMIC DNA]</scope>
</reference>
<keyword evidence="5" id="KW-1185">Reference proteome</keyword>
<protein>
    <recommendedName>
        <fullName evidence="3">PDZ domain-containing protein</fullName>
    </recommendedName>
</protein>
<feature type="domain" description="PDZ" evidence="3">
    <location>
        <begin position="694"/>
        <end position="760"/>
    </location>
</feature>
<proteinExistence type="predicted"/>
<dbReference type="SUPFAM" id="SSF50044">
    <property type="entry name" value="SH3-domain"/>
    <property type="match status" value="1"/>
</dbReference>
<feature type="coiled-coil region" evidence="1">
    <location>
        <begin position="75"/>
        <end position="158"/>
    </location>
</feature>
<evidence type="ECO:0000259" key="3">
    <source>
        <dbReference type="PROSITE" id="PS50106"/>
    </source>
</evidence>
<dbReference type="Gene3D" id="2.30.42.10">
    <property type="match status" value="2"/>
</dbReference>
<comment type="caution">
    <text evidence="4">The sequence shown here is derived from an EMBL/GenBank/DDBJ whole genome shotgun (WGS) entry which is preliminary data.</text>
</comment>
<dbReference type="PANTHER" id="PTHR13865">
    <property type="entry name" value="TIGHT JUNCTION PROTEIN"/>
    <property type="match status" value="1"/>
</dbReference>
<feature type="non-terminal residue" evidence="4">
    <location>
        <position position="1"/>
    </location>
</feature>
<evidence type="ECO:0000256" key="2">
    <source>
        <dbReference type="SAM" id="MobiDB-lite"/>
    </source>
</evidence>
<feature type="domain" description="PDZ" evidence="3">
    <location>
        <begin position="403"/>
        <end position="480"/>
    </location>
</feature>
<feature type="compositionally biased region" description="Low complexity" evidence="2">
    <location>
        <begin position="531"/>
        <end position="550"/>
    </location>
</feature>
<dbReference type="Proteomes" id="UP001159427">
    <property type="component" value="Unassembled WGS sequence"/>
</dbReference>
<evidence type="ECO:0000256" key="1">
    <source>
        <dbReference type="SAM" id="Coils"/>
    </source>
</evidence>
<dbReference type="Pfam" id="PF00595">
    <property type="entry name" value="PDZ"/>
    <property type="match status" value="1"/>
</dbReference>
<feature type="compositionally biased region" description="Basic and acidic residues" evidence="2">
    <location>
        <begin position="871"/>
        <end position="881"/>
    </location>
</feature>
<dbReference type="SUPFAM" id="SSF50156">
    <property type="entry name" value="PDZ domain-like"/>
    <property type="match status" value="2"/>
</dbReference>